<dbReference type="OrthoDB" id="10258631at2759"/>
<dbReference type="CDD" id="cd05144">
    <property type="entry name" value="RIO2_C"/>
    <property type="match status" value="1"/>
</dbReference>
<dbReference type="FunFam" id="1.10.10.10:FF:000053">
    <property type="entry name" value="Serine/threonine-protein kinase RIO2"/>
    <property type="match status" value="1"/>
</dbReference>
<keyword evidence="10" id="KW-0479">Metal-binding</keyword>
<keyword evidence="25" id="KW-1185">Reference proteome</keyword>
<sequence length="507" mass="58530">MVKKLDVSLLRYITSEHFRVVTAVEMGMKNHEIVPQDIICSISNLKHGGVHKLTRDLIRWKLIASERKGPVSGFRLTVMGYDYLSLRALSSKGTVYSVGNMIGVGKESDVYLCSDEDDRQMAMKLARLGRTSFRNIKNKRDYHGKRRTASWLYLSRLAAIKEFAFMKALHDRKFPVPEAIDCNRHVVVMELCTGYPLCQIEEIDEPTKVYDQLMALIVRLARHGLIHGDLNEFNLLITEDGEITLIDFPQMVSTNHKNAEFYFDRDVKGVVDFFTRKFEFTSVERTPKFSDIERRHNLDIELAASGFSKQIEREIEAFESEFRQMREEEDGPEESETDEDKEDECKDLKEDNKKSEEKSTEKPQQPTSRFDNWLQEAADTTETVPEEAPEIVDDELNEEQKAQAEAIIARNRATQVERNNNEQSEENDQVGDLPEIERDAFQLADAMSKMSSLSTTSCSPAEIKSRVKKQISLQKRQERARLLKKGETSKYTAVRRDLKSQIKEDFW</sequence>
<dbReference type="AlphaFoldDB" id="E4WZF5"/>
<evidence type="ECO:0000256" key="1">
    <source>
        <dbReference type="ARBA" id="ARBA00001946"/>
    </source>
</evidence>
<evidence type="ECO:0000256" key="2">
    <source>
        <dbReference type="ARBA" id="ARBA00004496"/>
    </source>
</evidence>
<dbReference type="FunFam" id="3.30.200.20:FF:000052">
    <property type="entry name" value="Serine/threonine-protein kinase RIO2"/>
    <property type="match status" value="1"/>
</dbReference>
<comment type="subcellular location">
    <subcellularLocation>
        <location evidence="2">Cytoplasm</location>
    </subcellularLocation>
</comment>
<evidence type="ECO:0000313" key="25">
    <source>
        <dbReference type="Proteomes" id="UP000001307"/>
    </source>
</evidence>
<evidence type="ECO:0000256" key="18">
    <source>
        <dbReference type="ARBA" id="ARBA00068353"/>
    </source>
</evidence>
<dbReference type="GO" id="GO:0030688">
    <property type="term" value="C:preribosome, small subunit precursor"/>
    <property type="evidence" value="ECO:0007669"/>
    <property type="project" value="TreeGrafter"/>
</dbReference>
<evidence type="ECO:0000256" key="10">
    <source>
        <dbReference type="ARBA" id="ARBA00022723"/>
    </source>
</evidence>
<feature type="compositionally biased region" description="Polar residues" evidence="21">
    <location>
        <begin position="412"/>
        <end position="422"/>
    </location>
</feature>
<evidence type="ECO:0000256" key="5">
    <source>
        <dbReference type="ARBA" id="ARBA00022490"/>
    </source>
</evidence>
<dbReference type="Gene3D" id="1.10.10.10">
    <property type="entry name" value="Winged helix-like DNA-binding domain superfamily/Winged helix DNA-binding domain"/>
    <property type="match status" value="1"/>
</dbReference>
<evidence type="ECO:0000256" key="16">
    <source>
        <dbReference type="ARBA" id="ARBA00048679"/>
    </source>
</evidence>
<keyword evidence="9" id="KW-0808">Transferase</keyword>
<dbReference type="PANTHER" id="PTHR45852">
    <property type="entry name" value="SER/THR-PROTEIN KINASE RIO2"/>
    <property type="match status" value="1"/>
</dbReference>
<dbReference type="GO" id="GO:0004674">
    <property type="term" value="F:protein serine/threonine kinase activity"/>
    <property type="evidence" value="ECO:0007669"/>
    <property type="project" value="UniProtKB-KW"/>
</dbReference>
<dbReference type="Proteomes" id="UP000001307">
    <property type="component" value="Unassembled WGS sequence"/>
</dbReference>
<evidence type="ECO:0000256" key="4">
    <source>
        <dbReference type="ARBA" id="ARBA00012513"/>
    </source>
</evidence>
<evidence type="ECO:0000256" key="13">
    <source>
        <dbReference type="ARBA" id="ARBA00022840"/>
    </source>
</evidence>
<dbReference type="Gene3D" id="1.10.510.10">
    <property type="entry name" value="Transferase(Phosphotransferase) domain 1"/>
    <property type="match status" value="1"/>
</dbReference>
<evidence type="ECO:0000256" key="15">
    <source>
        <dbReference type="ARBA" id="ARBA00047899"/>
    </source>
</evidence>
<keyword evidence="6" id="KW-0690">Ribosome biogenesis</keyword>
<dbReference type="EMBL" id="FN654758">
    <property type="protein sequence ID" value="CBY36331.1"/>
    <property type="molecule type" value="Genomic_DNA"/>
</dbReference>
<dbReference type="SMART" id="SM00090">
    <property type="entry name" value="RIO"/>
    <property type="match status" value="1"/>
</dbReference>
<dbReference type="InterPro" id="IPR030484">
    <property type="entry name" value="Rio2"/>
</dbReference>
<feature type="domain" description="Protein kinase" evidence="22">
    <location>
        <begin position="96"/>
        <end position="416"/>
    </location>
</feature>
<keyword evidence="7" id="KW-0723">Serine/threonine-protein kinase</keyword>
<evidence type="ECO:0000256" key="20">
    <source>
        <dbReference type="ARBA" id="ARBA00076005"/>
    </source>
</evidence>
<dbReference type="InParanoid" id="E4WZF5"/>
<dbReference type="EMBL" id="FN653019">
    <property type="protein sequence ID" value="CBY22551.1"/>
    <property type="molecule type" value="Genomic_DNA"/>
</dbReference>
<keyword evidence="11" id="KW-0547">Nucleotide-binding</keyword>
<dbReference type="InterPro" id="IPR036388">
    <property type="entry name" value="WH-like_DNA-bd_sf"/>
</dbReference>
<evidence type="ECO:0000313" key="24">
    <source>
        <dbReference type="EMBL" id="CBY36331.1"/>
    </source>
</evidence>
<dbReference type="Gene3D" id="3.30.200.20">
    <property type="entry name" value="Phosphorylase Kinase, domain 1"/>
    <property type="match status" value="1"/>
</dbReference>
<feature type="region of interest" description="Disordered" evidence="21">
    <location>
        <begin position="411"/>
        <end position="434"/>
    </location>
</feature>
<feature type="region of interest" description="Disordered" evidence="21">
    <location>
        <begin position="323"/>
        <end position="372"/>
    </location>
</feature>
<evidence type="ECO:0000256" key="21">
    <source>
        <dbReference type="SAM" id="MobiDB-lite"/>
    </source>
</evidence>
<protein>
    <recommendedName>
        <fullName evidence="18">Serine/threonine-protein kinase RIO2</fullName>
        <ecNumber evidence="4">2.7.11.1</ecNumber>
    </recommendedName>
    <alternativeName>
        <fullName evidence="20">RIO kinase 2</fullName>
    </alternativeName>
    <alternativeName>
        <fullName evidence="19">Serine/threonine-protein kinase rio2</fullName>
    </alternativeName>
</protein>
<feature type="compositionally biased region" description="Basic and acidic residues" evidence="21">
    <location>
        <begin position="343"/>
        <end position="361"/>
    </location>
</feature>
<proteinExistence type="inferred from homology"/>
<evidence type="ECO:0000256" key="8">
    <source>
        <dbReference type="ARBA" id="ARBA00022553"/>
    </source>
</evidence>
<comment type="catalytic activity">
    <reaction evidence="16">
        <text>L-seryl-[protein] + ATP = O-phospho-L-seryl-[protein] + ADP + H(+)</text>
        <dbReference type="Rhea" id="RHEA:17989"/>
        <dbReference type="Rhea" id="RHEA-COMP:9863"/>
        <dbReference type="Rhea" id="RHEA-COMP:11604"/>
        <dbReference type="ChEBI" id="CHEBI:15378"/>
        <dbReference type="ChEBI" id="CHEBI:29999"/>
        <dbReference type="ChEBI" id="CHEBI:30616"/>
        <dbReference type="ChEBI" id="CHEBI:83421"/>
        <dbReference type="ChEBI" id="CHEBI:456216"/>
        <dbReference type="EC" id="2.7.11.1"/>
    </reaction>
</comment>
<evidence type="ECO:0000256" key="12">
    <source>
        <dbReference type="ARBA" id="ARBA00022777"/>
    </source>
</evidence>
<dbReference type="InterPro" id="IPR036390">
    <property type="entry name" value="WH_DNA-bd_sf"/>
</dbReference>
<dbReference type="Pfam" id="PF01163">
    <property type="entry name" value="RIO1"/>
    <property type="match status" value="1"/>
</dbReference>
<organism evidence="23">
    <name type="scientific">Oikopleura dioica</name>
    <name type="common">Tunicate</name>
    <dbReference type="NCBI Taxonomy" id="34765"/>
    <lineage>
        <taxon>Eukaryota</taxon>
        <taxon>Metazoa</taxon>
        <taxon>Chordata</taxon>
        <taxon>Tunicata</taxon>
        <taxon>Appendicularia</taxon>
        <taxon>Copelata</taxon>
        <taxon>Oikopleuridae</taxon>
        <taxon>Oikopleura</taxon>
    </lineage>
</organism>
<dbReference type="InterPro" id="IPR015285">
    <property type="entry name" value="RIO2_wHTH_N"/>
</dbReference>
<dbReference type="Pfam" id="PF09202">
    <property type="entry name" value="Rio2_N"/>
    <property type="match status" value="1"/>
</dbReference>
<accession>E4WZF5</accession>
<keyword evidence="14" id="KW-0460">Magnesium</keyword>
<keyword evidence="13" id="KW-0067">ATP-binding</keyword>
<evidence type="ECO:0000256" key="14">
    <source>
        <dbReference type="ARBA" id="ARBA00022842"/>
    </source>
</evidence>
<dbReference type="EC" id="2.7.11.1" evidence="4"/>
<dbReference type="FunCoup" id="E4WZF5">
    <property type="interactions" value="424"/>
</dbReference>
<comment type="subunit">
    <text evidence="17">Associated with late 40S pre-ribosomal particles. Interacts with PLK1 (via its N-terminus).</text>
</comment>
<evidence type="ECO:0000256" key="9">
    <source>
        <dbReference type="ARBA" id="ARBA00022679"/>
    </source>
</evidence>
<evidence type="ECO:0000259" key="22">
    <source>
        <dbReference type="PROSITE" id="PS50011"/>
    </source>
</evidence>
<dbReference type="SUPFAM" id="SSF56112">
    <property type="entry name" value="Protein kinase-like (PK-like)"/>
    <property type="match status" value="1"/>
</dbReference>
<gene>
    <name evidence="23" type="ORF">GSOID_T00013311001</name>
    <name evidence="24" type="ORF">GSOID_T00028826001</name>
</gene>
<dbReference type="Proteomes" id="UP000011014">
    <property type="component" value="Unassembled WGS sequence"/>
</dbReference>
<dbReference type="InterPro" id="IPR000719">
    <property type="entry name" value="Prot_kinase_dom"/>
</dbReference>
<comment type="cofactor">
    <cofactor evidence="1">
        <name>Mg(2+)</name>
        <dbReference type="ChEBI" id="CHEBI:18420"/>
    </cofactor>
</comment>
<evidence type="ECO:0000313" key="23">
    <source>
        <dbReference type="EMBL" id="CBY22551.1"/>
    </source>
</evidence>
<evidence type="ECO:0000256" key="17">
    <source>
        <dbReference type="ARBA" id="ARBA00064676"/>
    </source>
</evidence>
<dbReference type="GO" id="GO:0030490">
    <property type="term" value="P:maturation of SSU-rRNA"/>
    <property type="evidence" value="ECO:0007669"/>
    <property type="project" value="TreeGrafter"/>
</dbReference>
<evidence type="ECO:0000256" key="7">
    <source>
        <dbReference type="ARBA" id="ARBA00022527"/>
    </source>
</evidence>
<dbReference type="PANTHER" id="PTHR45852:SF1">
    <property type="entry name" value="SERINE_THREONINE-PROTEIN KINASE RIO2"/>
    <property type="match status" value="1"/>
</dbReference>
<evidence type="ECO:0000256" key="11">
    <source>
        <dbReference type="ARBA" id="ARBA00022741"/>
    </source>
</evidence>
<dbReference type="InterPro" id="IPR018935">
    <property type="entry name" value="RIO_kinase_CS"/>
</dbReference>
<comment type="catalytic activity">
    <reaction evidence="15">
        <text>L-threonyl-[protein] + ATP = O-phospho-L-threonyl-[protein] + ADP + H(+)</text>
        <dbReference type="Rhea" id="RHEA:46608"/>
        <dbReference type="Rhea" id="RHEA-COMP:11060"/>
        <dbReference type="Rhea" id="RHEA-COMP:11605"/>
        <dbReference type="ChEBI" id="CHEBI:15378"/>
        <dbReference type="ChEBI" id="CHEBI:30013"/>
        <dbReference type="ChEBI" id="CHEBI:30616"/>
        <dbReference type="ChEBI" id="CHEBI:61977"/>
        <dbReference type="ChEBI" id="CHEBI:456216"/>
        <dbReference type="EC" id="2.7.11.1"/>
    </reaction>
</comment>
<dbReference type="GO" id="GO:0005634">
    <property type="term" value="C:nucleus"/>
    <property type="evidence" value="ECO:0007669"/>
    <property type="project" value="TreeGrafter"/>
</dbReference>
<dbReference type="GO" id="GO:0005524">
    <property type="term" value="F:ATP binding"/>
    <property type="evidence" value="ECO:0007669"/>
    <property type="project" value="UniProtKB-KW"/>
</dbReference>
<dbReference type="PROSITE" id="PS50011">
    <property type="entry name" value="PROTEIN_KINASE_DOM"/>
    <property type="match status" value="1"/>
</dbReference>
<comment type="similarity">
    <text evidence="3">Belongs to the protein kinase superfamily. RIO-type Ser/Thr kinase family.</text>
</comment>
<dbReference type="FunFam" id="1.10.510.10:FF:000307">
    <property type="entry name" value="Serine/threonine-protein kinase RIO2"/>
    <property type="match status" value="1"/>
</dbReference>
<keyword evidence="12" id="KW-0418">Kinase</keyword>
<feature type="region of interest" description="Disordered" evidence="21">
    <location>
        <begin position="452"/>
        <end position="472"/>
    </location>
</feature>
<keyword evidence="5" id="KW-0963">Cytoplasm</keyword>
<dbReference type="InterPro" id="IPR000687">
    <property type="entry name" value="RIO_kinase"/>
</dbReference>
<dbReference type="SUPFAM" id="SSF46785">
    <property type="entry name" value="Winged helix' DNA-binding domain"/>
    <property type="match status" value="1"/>
</dbReference>
<feature type="compositionally biased region" description="Acidic residues" evidence="21">
    <location>
        <begin position="327"/>
        <end position="342"/>
    </location>
</feature>
<reference evidence="23" key="1">
    <citation type="journal article" date="2010" name="Science">
        <title>Plasticity of animal genome architecture unmasked by rapid evolution of a pelagic tunicate.</title>
        <authorList>
            <person name="Denoeud F."/>
            <person name="Henriet S."/>
            <person name="Mungpakdee S."/>
            <person name="Aury J.M."/>
            <person name="Da Silva C."/>
            <person name="Brinkmann H."/>
            <person name="Mikhaleva J."/>
            <person name="Olsen L.C."/>
            <person name="Jubin C."/>
            <person name="Canestro C."/>
            <person name="Bouquet J.M."/>
            <person name="Danks G."/>
            <person name="Poulain J."/>
            <person name="Campsteijn C."/>
            <person name="Adamski M."/>
            <person name="Cross I."/>
            <person name="Yadetie F."/>
            <person name="Muffato M."/>
            <person name="Louis A."/>
            <person name="Butcher S."/>
            <person name="Tsagkogeorga G."/>
            <person name="Konrad A."/>
            <person name="Singh S."/>
            <person name="Jensen M.F."/>
            <person name="Cong E.H."/>
            <person name="Eikeseth-Otteraa H."/>
            <person name="Noel B."/>
            <person name="Anthouard V."/>
            <person name="Porcel B.M."/>
            <person name="Kachouri-Lafond R."/>
            <person name="Nishino A."/>
            <person name="Ugolini M."/>
            <person name="Chourrout P."/>
            <person name="Nishida H."/>
            <person name="Aasland R."/>
            <person name="Huzurbazar S."/>
            <person name="Westhof E."/>
            <person name="Delsuc F."/>
            <person name="Lehrach H."/>
            <person name="Reinhardt R."/>
            <person name="Weissenbach J."/>
            <person name="Roy S.W."/>
            <person name="Artiguenave F."/>
            <person name="Postlethwait J.H."/>
            <person name="Manak J.R."/>
            <person name="Thompson E.M."/>
            <person name="Jaillon O."/>
            <person name="Du Pasquier L."/>
            <person name="Boudinot P."/>
            <person name="Liberles D.A."/>
            <person name="Volff J.N."/>
            <person name="Philippe H."/>
            <person name="Lenhard B."/>
            <person name="Roest Crollius H."/>
            <person name="Wincker P."/>
            <person name="Chourrout D."/>
        </authorList>
    </citation>
    <scope>NUCLEOTIDE SEQUENCE [LARGE SCALE GENOMIC DNA]</scope>
</reference>
<name>E4WZF5_OIKDI</name>
<evidence type="ECO:0000256" key="3">
    <source>
        <dbReference type="ARBA" id="ARBA00009196"/>
    </source>
</evidence>
<dbReference type="InterPro" id="IPR018934">
    <property type="entry name" value="RIO_dom"/>
</dbReference>
<evidence type="ECO:0000256" key="6">
    <source>
        <dbReference type="ARBA" id="ARBA00022517"/>
    </source>
</evidence>
<dbReference type="InterPro" id="IPR011009">
    <property type="entry name" value="Kinase-like_dom_sf"/>
</dbReference>
<evidence type="ECO:0000256" key="19">
    <source>
        <dbReference type="ARBA" id="ARBA00068837"/>
    </source>
</evidence>
<dbReference type="PROSITE" id="PS01245">
    <property type="entry name" value="RIO1"/>
    <property type="match status" value="1"/>
</dbReference>
<dbReference type="GO" id="GO:0005829">
    <property type="term" value="C:cytosol"/>
    <property type="evidence" value="ECO:0007669"/>
    <property type="project" value="TreeGrafter"/>
</dbReference>
<keyword evidence="8" id="KW-0597">Phosphoprotein</keyword>
<dbReference type="GO" id="GO:0046872">
    <property type="term" value="F:metal ion binding"/>
    <property type="evidence" value="ECO:0007669"/>
    <property type="project" value="UniProtKB-KW"/>
</dbReference>